<dbReference type="OrthoDB" id="9917982at2"/>
<comment type="caution">
    <text evidence="1">The sequence shown here is derived from an EMBL/GenBank/DDBJ whole genome shotgun (WGS) entry which is preliminary data.</text>
</comment>
<sequence length="114" mass="13013">MKRTYIKTAEQKQDVCLRIVRNLRQLDSFTVKTVSLAAELKIMMATTFLNMMKDIGSVHVSHKHGKQAYYVFDDYAVSKIKAHFSSFPDKKRMGAKVKAPVSEQEVRCGMPTVQ</sequence>
<dbReference type="AlphaFoldDB" id="A0A433ZQ81"/>
<dbReference type="Proteomes" id="UP000286908">
    <property type="component" value="Unassembled WGS sequence"/>
</dbReference>
<name>A0A433ZQ81_MORMO</name>
<proteinExistence type="predicted"/>
<evidence type="ECO:0000313" key="1">
    <source>
        <dbReference type="EMBL" id="RUT64280.1"/>
    </source>
</evidence>
<dbReference type="EMBL" id="NRQY01000003">
    <property type="protein sequence ID" value="RUT64280.1"/>
    <property type="molecule type" value="Genomic_DNA"/>
</dbReference>
<reference evidence="1 2" key="1">
    <citation type="submission" date="2017-08" db="EMBL/GenBank/DDBJ databases">
        <title>Draft genome sequence of pheromone producing symbiont Morganella morganii, of the female New Zealand grass grub Costelytra giveni.</title>
        <authorList>
            <person name="Laugraud A."/>
            <person name="Young S.D."/>
            <person name="Hurst M.H."/>
        </authorList>
    </citation>
    <scope>NUCLEOTIDE SEQUENCE [LARGE SCALE GENOMIC DNA]</scope>
    <source>
        <strain evidence="1 2">MMsCG</strain>
    </source>
</reference>
<gene>
    <name evidence="1" type="ORF">CKG00_18130</name>
</gene>
<accession>A0A433ZQ81</accession>
<organism evidence="1 2">
    <name type="scientific">Morganella morganii</name>
    <name type="common">Proteus morganii</name>
    <dbReference type="NCBI Taxonomy" id="582"/>
    <lineage>
        <taxon>Bacteria</taxon>
        <taxon>Pseudomonadati</taxon>
        <taxon>Pseudomonadota</taxon>
        <taxon>Gammaproteobacteria</taxon>
        <taxon>Enterobacterales</taxon>
        <taxon>Morganellaceae</taxon>
        <taxon>Morganella</taxon>
    </lineage>
</organism>
<evidence type="ECO:0000313" key="2">
    <source>
        <dbReference type="Proteomes" id="UP000286908"/>
    </source>
</evidence>
<protein>
    <submittedName>
        <fullName evidence="1">Uncharacterized protein</fullName>
    </submittedName>
</protein>